<dbReference type="Proteomes" id="UP000018040">
    <property type="component" value="Unassembled WGS sequence"/>
</dbReference>
<evidence type="ECO:0000313" key="2">
    <source>
        <dbReference type="Proteomes" id="UP000018040"/>
    </source>
</evidence>
<comment type="caution">
    <text evidence="1">The sequence shown here is derived from an EMBL/GenBank/DDBJ whole genome shotgun (WGS) entry which is preliminary data.</text>
</comment>
<gene>
    <name evidence="1" type="ORF">GSB_154753</name>
</gene>
<reference evidence="2" key="1">
    <citation type="submission" date="2012-02" db="EMBL/GenBank/DDBJ databases">
        <title>Genome sequencing of Giardia lamblia Genotypes A2 and B isolates (DH and GS) and comparative analysis with the genomes of Genotypes A1 and E (WB and Pig).</title>
        <authorList>
            <person name="Adam R."/>
            <person name="Dahlstrom E."/>
            <person name="Martens C."/>
            <person name="Bruno D."/>
            <person name="Barbian K."/>
            <person name="Porcella S.F."/>
            <person name="Nash T."/>
        </authorList>
    </citation>
    <scope>NUCLEOTIDE SEQUENCE</scope>
    <source>
        <strain evidence="2">GS</strain>
    </source>
</reference>
<evidence type="ECO:0000313" key="1">
    <source>
        <dbReference type="EMBL" id="ESU39894.1"/>
    </source>
</evidence>
<name>V6TML2_GIAIN</name>
<sequence length="51" mass="5646">MTTNGRTAVDTQKQRHIAVGASCMLCTDYPTNRDAEATERQSLEPFSVAWS</sequence>
<dbReference type="EMBL" id="AHHH01000430">
    <property type="protein sequence ID" value="ESU39894.1"/>
    <property type="molecule type" value="Genomic_DNA"/>
</dbReference>
<reference evidence="1 2" key="2">
    <citation type="journal article" date="2013" name="Genome Biol. Evol.">
        <title>Genome sequencing of Giardia lamblia genotypes A2 and B isolates (DH and GS) and comparative analysis with the genomes of genotypes A1 and E (WB and Pig).</title>
        <authorList>
            <person name="Adam R.D."/>
            <person name="Dahlstrom E.W."/>
            <person name="Martens C.A."/>
            <person name="Bruno D.P."/>
            <person name="Barbian K.D."/>
            <person name="Ricklefs S.M."/>
            <person name="Hernandez M.M."/>
            <person name="Narla N.P."/>
            <person name="Patel R.B."/>
            <person name="Porcella S.F."/>
            <person name="Nash T.E."/>
        </authorList>
    </citation>
    <scope>NUCLEOTIDE SEQUENCE [LARGE SCALE GENOMIC DNA]</scope>
    <source>
        <strain evidence="1 2">GS</strain>
    </source>
</reference>
<organism evidence="1 2">
    <name type="scientific">Giardia intestinalis</name>
    <name type="common">Giardia lamblia</name>
    <dbReference type="NCBI Taxonomy" id="5741"/>
    <lineage>
        <taxon>Eukaryota</taxon>
        <taxon>Metamonada</taxon>
        <taxon>Diplomonadida</taxon>
        <taxon>Hexamitidae</taxon>
        <taxon>Giardiinae</taxon>
        <taxon>Giardia</taxon>
    </lineage>
</organism>
<accession>V6TML2</accession>
<protein>
    <submittedName>
        <fullName evidence="1">Uncharacterized protein</fullName>
    </submittedName>
</protein>
<dbReference type="AlphaFoldDB" id="V6TML2"/>
<proteinExistence type="predicted"/>